<comment type="caution">
    <text evidence="2">The sequence shown here is derived from an EMBL/GenBank/DDBJ whole genome shotgun (WGS) entry which is preliminary data.</text>
</comment>
<keyword evidence="1" id="KW-0812">Transmembrane</keyword>
<sequence>MTKPQPHVGLSLVNKAPLGLVITALIAVTATFMFELPLVTLAYAIAGGLLCAVILIAYWLGKGGLFFIVSVSIPLLMVIVMPLTTMAALLYLISGFFFGFCLALLGYKLLAKSKKLV</sequence>
<evidence type="ECO:0000256" key="1">
    <source>
        <dbReference type="SAM" id="Phobius"/>
    </source>
</evidence>
<name>A0A7V1GFJ1_9GAMM</name>
<gene>
    <name evidence="2" type="ORF">ENH88_15115</name>
</gene>
<keyword evidence="1" id="KW-0472">Membrane</keyword>
<dbReference type="EMBL" id="DRGM01000159">
    <property type="protein sequence ID" value="HEA17738.1"/>
    <property type="molecule type" value="Genomic_DNA"/>
</dbReference>
<dbReference type="AlphaFoldDB" id="A0A7V1GFJ1"/>
<feature type="transmembrane region" description="Helical" evidence="1">
    <location>
        <begin position="89"/>
        <end position="110"/>
    </location>
</feature>
<evidence type="ECO:0008006" key="3">
    <source>
        <dbReference type="Google" id="ProtNLM"/>
    </source>
</evidence>
<feature type="transmembrane region" description="Helical" evidence="1">
    <location>
        <begin position="40"/>
        <end position="60"/>
    </location>
</feature>
<feature type="transmembrane region" description="Helical" evidence="1">
    <location>
        <begin position="12"/>
        <end position="34"/>
    </location>
</feature>
<keyword evidence="1" id="KW-1133">Transmembrane helix</keyword>
<evidence type="ECO:0000313" key="2">
    <source>
        <dbReference type="EMBL" id="HEA17738.1"/>
    </source>
</evidence>
<reference evidence="2" key="1">
    <citation type="journal article" date="2020" name="mSystems">
        <title>Genome- and Community-Level Interaction Insights into Carbon Utilization and Element Cycling Functions of Hydrothermarchaeota in Hydrothermal Sediment.</title>
        <authorList>
            <person name="Zhou Z."/>
            <person name="Liu Y."/>
            <person name="Xu W."/>
            <person name="Pan J."/>
            <person name="Luo Z.H."/>
            <person name="Li M."/>
        </authorList>
    </citation>
    <scope>NUCLEOTIDE SEQUENCE [LARGE SCALE GENOMIC DNA]</scope>
    <source>
        <strain evidence="2">HyVt-346</strain>
    </source>
</reference>
<dbReference type="Proteomes" id="UP000886188">
    <property type="component" value="Unassembled WGS sequence"/>
</dbReference>
<proteinExistence type="predicted"/>
<accession>A0A7V1GFJ1</accession>
<organism evidence="2">
    <name type="scientific">Pseudoalteromonas prydzensis</name>
    <dbReference type="NCBI Taxonomy" id="182141"/>
    <lineage>
        <taxon>Bacteria</taxon>
        <taxon>Pseudomonadati</taxon>
        <taxon>Pseudomonadota</taxon>
        <taxon>Gammaproteobacteria</taxon>
        <taxon>Alteromonadales</taxon>
        <taxon>Pseudoalteromonadaceae</taxon>
        <taxon>Pseudoalteromonas</taxon>
    </lineage>
</organism>
<protein>
    <recommendedName>
        <fullName evidence="3">Orphan protein</fullName>
    </recommendedName>
</protein>
<dbReference type="RefSeq" id="WP_304183405.1">
    <property type="nucleotide sequence ID" value="NZ_DRGM01000159.1"/>
</dbReference>
<feature type="transmembrane region" description="Helical" evidence="1">
    <location>
        <begin position="65"/>
        <end position="83"/>
    </location>
</feature>